<sequence length="186" mass="20136">MRKIAFGAALLAAVSMFGSVPVNAANTTSGRTDLSLYVANDPVYTVTVPETVALSATENTQVPITASDVKYIPEGKKISVTLDRGNGTFGRLYLEGTNEETGKEYMMTLYVKGTDGEFKMGALENQIRGMELASFTEDGTMNYELRPASLNYPDSTADNLVIQKGVHYSGYVTYGIELTDINADNE</sequence>
<reference evidence="2" key="1">
    <citation type="journal article" date="2021" name="PeerJ">
        <title>Extensive microbial diversity within the chicken gut microbiome revealed by metagenomics and culture.</title>
        <authorList>
            <person name="Gilroy R."/>
            <person name="Ravi A."/>
            <person name="Getino M."/>
            <person name="Pursley I."/>
            <person name="Horton D.L."/>
            <person name="Alikhan N.F."/>
            <person name="Baker D."/>
            <person name="Gharbi K."/>
            <person name="Hall N."/>
            <person name="Watson M."/>
            <person name="Adriaenssens E.M."/>
            <person name="Foster-Nyarko E."/>
            <person name="Jarju S."/>
            <person name="Secka A."/>
            <person name="Antonio M."/>
            <person name="Oren A."/>
            <person name="Chaudhuri R.R."/>
            <person name="La Ragione R."/>
            <person name="Hildebrand F."/>
            <person name="Pallen M.J."/>
        </authorList>
    </citation>
    <scope>NUCLEOTIDE SEQUENCE</scope>
    <source>
        <strain evidence="2">CHK165-2605</strain>
    </source>
</reference>
<protein>
    <submittedName>
        <fullName evidence="2">Uncharacterized protein</fullName>
    </submittedName>
</protein>
<keyword evidence="1" id="KW-0732">Signal</keyword>
<accession>A0A9D2P477</accession>
<dbReference type="Proteomes" id="UP000823895">
    <property type="component" value="Unassembled WGS sequence"/>
</dbReference>
<evidence type="ECO:0000256" key="1">
    <source>
        <dbReference type="SAM" id="SignalP"/>
    </source>
</evidence>
<feature type="signal peptide" evidence="1">
    <location>
        <begin position="1"/>
        <end position="24"/>
    </location>
</feature>
<proteinExistence type="predicted"/>
<organism evidence="2 3">
    <name type="scientific">Candidatus Mediterraneibacter gallistercoris</name>
    <dbReference type="NCBI Taxonomy" id="2838671"/>
    <lineage>
        <taxon>Bacteria</taxon>
        <taxon>Bacillati</taxon>
        <taxon>Bacillota</taxon>
        <taxon>Clostridia</taxon>
        <taxon>Lachnospirales</taxon>
        <taxon>Lachnospiraceae</taxon>
        <taxon>Mediterraneibacter</taxon>
    </lineage>
</organism>
<gene>
    <name evidence="2" type="ORF">H9756_09915</name>
</gene>
<dbReference type="EMBL" id="DWWI01000203">
    <property type="protein sequence ID" value="HJC43971.1"/>
    <property type="molecule type" value="Genomic_DNA"/>
</dbReference>
<evidence type="ECO:0000313" key="2">
    <source>
        <dbReference type="EMBL" id="HJC43971.1"/>
    </source>
</evidence>
<feature type="chain" id="PRO_5038845220" evidence="1">
    <location>
        <begin position="25"/>
        <end position="186"/>
    </location>
</feature>
<dbReference type="AlphaFoldDB" id="A0A9D2P477"/>
<name>A0A9D2P477_9FIRM</name>
<comment type="caution">
    <text evidence="2">The sequence shown here is derived from an EMBL/GenBank/DDBJ whole genome shotgun (WGS) entry which is preliminary data.</text>
</comment>
<reference evidence="2" key="2">
    <citation type="submission" date="2021-04" db="EMBL/GenBank/DDBJ databases">
        <authorList>
            <person name="Gilroy R."/>
        </authorList>
    </citation>
    <scope>NUCLEOTIDE SEQUENCE</scope>
    <source>
        <strain evidence="2">CHK165-2605</strain>
    </source>
</reference>
<evidence type="ECO:0000313" key="3">
    <source>
        <dbReference type="Proteomes" id="UP000823895"/>
    </source>
</evidence>